<evidence type="ECO:0000259" key="1">
    <source>
        <dbReference type="Pfam" id="PF02581"/>
    </source>
</evidence>
<dbReference type="SUPFAM" id="SSF51391">
    <property type="entry name" value="Thiamin phosphate synthase"/>
    <property type="match status" value="1"/>
</dbReference>
<dbReference type="InterPro" id="IPR036206">
    <property type="entry name" value="ThiamineP_synth_sf"/>
</dbReference>
<protein>
    <submittedName>
        <fullName evidence="2">Thiamine phosphate synthase</fullName>
    </submittedName>
</protein>
<dbReference type="Pfam" id="PF02581">
    <property type="entry name" value="TMP-TENI"/>
    <property type="match status" value="1"/>
</dbReference>
<keyword evidence="3" id="KW-1185">Reference proteome</keyword>
<evidence type="ECO:0000313" key="2">
    <source>
        <dbReference type="EMBL" id="MFC0590088.1"/>
    </source>
</evidence>
<organism evidence="2 3">
    <name type="scientific">Novosphingobium aquiterrae</name>
    <dbReference type="NCBI Taxonomy" id="624388"/>
    <lineage>
        <taxon>Bacteria</taxon>
        <taxon>Pseudomonadati</taxon>
        <taxon>Pseudomonadota</taxon>
        <taxon>Alphaproteobacteria</taxon>
        <taxon>Sphingomonadales</taxon>
        <taxon>Sphingomonadaceae</taxon>
        <taxon>Novosphingobium</taxon>
    </lineage>
</organism>
<name>A0ABV6PJS1_9SPHN</name>
<accession>A0ABV6PJS1</accession>
<dbReference type="RefSeq" id="WP_379481538.1">
    <property type="nucleotide sequence ID" value="NZ_JBHLTL010000006.1"/>
</dbReference>
<gene>
    <name evidence="2" type="ORF">ACFFF7_11735</name>
</gene>
<dbReference type="InterPro" id="IPR013785">
    <property type="entry name" value="Aldolase_TIM"/>
</dbReference>
<dbReference type="Proteomes" id="UP001589943">
    <property type="component" value="Unassembled WGS sequence"/>
</dbReference>
<proteinExistence type="predicted"/>
<reference evidence="2 3" key="1">
    <citation type="submission" date="2024-09" db="EMBL/GenBank/DDBJ databases">
        <authorList>
            <person name="Sun Q."/>
            <person name="Mori K."/>
        </authorList>
    </citation>
    <scope>NUCLEOTIDE SEQUENCE [LARGE SCALE GENOMIC DNA]</scope>
    <source>
        <strain evidence="2 3">NCAIM B.02537</strain>
    </source>
</reference>
<sequence>MKPLTKHWPKVWIVSDARNDAALGRALKMLPRGSGLIFRHYHLPLAKRRTRFAALKRLAHARGHLIAWSGSVAEARRLGADAAYGSSTALQNGSALPRLVTVHSLHELARAQRADAVLLSPVFATRSHPGANTLGPLRFRLIAARAQVPVIALGGMNAKAAQRLDWQMWAAIDAFCGKATPRNPLDS</sequence>
<comment type="caution">
    <text evidence="2">The sequence shown here is derived from an EMBL/GenBank/DDBJ whole genome shotgun (WGS) entry which is preliminary data.</text>
</comment>
<feature type="domain" description="Thiamine phosphate synthase/TenI" evidence="1">
    <location>
        <begin position="100"/>
        <end position="163"/>
    </location>
</feature>
<dbReference type="EMBL" id="JBHLTL010000006">
    <property type="protein sequence ID" value="MFC0590088.1"/>
    <property type="molecule type" value="Genomic_DNA"/>
</dbReference>
<dbReference type="CDD" id="cd00564">
    <property type="entry name" value="TMP_TenI"/>
    <property type="match status" value="1"/>
</dbReference>
<dbReference type="InterPro" id="IPR022998">
    <property type="entry name" value="ThiamineP_synth_TenI"/>
</dbReference>
<dbReference type="Gene3D" id="3.20.20.70">
    <property type="entry name" value="Aldolase class I"/>
    <property type="match status" value="1"/>
</dbReference>
<evidence type="ECO:0000313" key="3">
    <source>
        <dbReference type="Proteomes" id="UP001589943"/>
    </source>
</evidence>